<feature type="region of interest" description="Disordered" evidence="1">
    <location>
        <begin position="164"/>
        <end position="186"/>
    </location>
</feature>
<organism evidence="2 3">
    <name type="scientific">Caballeronia udeis</name>
    <dbReference type="NCBI Taxonomy" id="1232866"/>
    <lineage>
        <taxon>Bacteria</taxon>
        <taxon>Pseudomonadati</taxon>
        <taxon>Pseudomonadota</taxon>
        <taxon>Betaproteobacteria</taxon>
        <taxon>Burkholderiales</taxon>
        <taxon>Burkholderiaceae</taxon>
        <taxon>Caballeronia</taxon>
    </lineage>
</organism>
<dbReference type="Proteomes" id="UP000054683">
    <property type="component" value="Unassembled WGS sequence"/>
</dbReference>
<dbReference type="PANTHER" id="PTHR39337:SF1">
    <property type="entry name" value="BLR5642 PROTEIN"/>
    <property type="match status" value="1"/>
</dbReference>
<proteinExistence type="predicted"/>
<reference evidence="2 3" key="1">
    <citation type="submission" date="2016-01" db="EMBL/GenBank/DDBJ databases">
        <authorList>
            <person name="Oliw E.H."/>
        </authorList>
    </citation>
    <scope>NUCLEOTIDE SEQUENCE [LARGE SCALE GENOMIC DNA]</scope>
    <source>
        <strain evidence="2">LMG 27134</strain>
    </source>
</reference>
<accession>A0A158FG30</accession>
<dbReference type="InterPro" id="IPR014519">
    <property type="entry name" value="UCP024492"/>
</dbReference>
<dbReference type="InterPro" id="IPR007438">
    <property type="entry name" value="DUF488"/>
</dbReference>
<evidence type="ECO:0000256" key="1">
    <source>
        <dbReference type="SAM" id="MobiDB-lite"/>
    </source>
</evidence>
<dbReference type="PANTHER" id="PTHR39337">
    <property type="entry name" value="BLR5642 PROTEIN"/>
    <property type="match status" value="1"/>
</dbReference>
<dbReference type="AlphaFoldDB" id="A0A158FG30"/>
<dbReference type="OrthoDB" id="9789109at2"/>
<gene>
    <name evidence="2" type="ORF">AWB69_01019</name>
</gene>
<name>A0A158FG30_9BURK</name>
<evidence type="ECO:0000313" key="3">
    <source>
        <dbReference type="Proteomes" id="UP000054683"/>
    </source>
</evidence>
<protein>
    <submittedName>
        <fullName evidence="2">PF04343 family protein</fullName>
    </submittedName>
</protein>
<feature type="compositionally biased region" description="Polar residues" evidence="1">
    <location>
        <begin position="177"/>
        <end position="186"/>
    </location>
</feature>
<dbReference type="Pfam" id="PF04343">
    <property type="entry name" value="DUF488"/>
    <property type="match status" value="1"/>
</dbReference>
<sequence>MTAPFFTIGHSTRPLAEFTGLLKESEIDMLVDVRSIPRSRTNPQFNLDSLPASLSTEGVGYVHLEALGGRRGKGKMDHPSKNTYWTHPAFRHYADYALGEPFREGLEQLLDLGHTRRCAIMCSEAVWWRCHRRIVADYLLARGETVLHIMGPHQVRPATLTPQAQPQADGTVIYPESGTTVGATPT</sequence>
<dbReference type="EMBL" id="FCOK02000004">
    <property type="protein sequence ID" value="SAL17990.1"/>
    <property type="molecule type" value="Genomic_DNA"/>
</dbReference>
<evidence type="ECO:0000313" key="2">
    <source>
        <dbReference type="EMBL" id="SAL17990.1"/>
    </source>
</evidence>
<dbReference type="RefSeq" id="WP_062082782.1">
    <property type="nucleotide sequence ID" value="NZ_FCOK02000004.1"/>
</dbReference>
<dbReference type="PIRSF" id="PIRSF024492">
    <property type="entry name" value="UCP024492"/>
    <property type="match status" value="1"/>
</dbReference>